<gene>
    <name evidence="5" type="ORF">ENV54_12010</name>
</gene>
<dbReference type="SMART" id="SM00418">
    <property type="entry name" value="HTH_ARSR"/>
    <property type="match status" value="1"/>
</dbReference>
<evidence type="ECO:0000256" key="3">
    <source>
        <dbReference type="ARBA" id="ARBA00023163"/>
    </source>
</evidence>
<name>A0A7C4AT53_9BACT</name>
<reference evidence="5" key="1">
    <citation type="journal article" date="2020" name="mSystems">
        <title>Genome- and Community-Level Interaction Insights into Carbon Utilization and Element Cycling Functions of Hydrothermarchaeota in Hydrothermal Sediment.</title>
        <authorList>
            <person name="Zhou Z."/>
            <person name="Liu Y."/>
            <person name="Xu W."/>
            <person name="Pan J."/>
            <person name="Luo Z.H."/>
            <person name="Li M."/>
        </authorList>
    </citation>
    <scope>NUCLEOTIDE SEQUENCE [LARGE SCALE GENOMIC DNA]</scope>
    <source>
        <strain evidence="5">SpSt-769</strain>
    </source>
</reference>
<dbReference type="GO" id="GO:0003700">
    <property type="term" value="F:DNA-binding transcription factor activity"/>
    <property type="evidence" value="ECO:0007669"/>
    <property type="project" value="InterPro"/>
</dbReference>
<dbReference type="PROSITE" id="PS50987">
    <property type="entry name" value="HTH_ARSR_2"/>
    <property type="match status" value="1"/>
</dbReference>
<dbReference type="GO" id="GO:0003677">
    <property type="term" value="F:DNA binding"/>
    <property type="evidence" value="ECO:0007669"/>
    <property type="project" value="UniProtKB-KW"/>
</dbReference>
<keyword evidence="3" id="KW-0804">Transcription</keyword>
<dbReference type="AlphaFoldDB" id="A0A7C4AT53"/>
<dbReference type="PANTHER" id="PTHR33154">
    <property type="entry name" value="TRANSCRIPTIONAL REGULATOR, ARSR FAMILY"/>
    <property type="match status" value="1"/>
</dbReference>
<sequence length="108" mass="12000">MDGPPYYIENAEQIAGMFKALAHPIRLTLFAILAQGPRNVNDLVNLIGLPQGSVSHHLKILQGCGLLKSERRRTFVQYALMTPSLTELVSYFDRCSSHFGAIAQDDKL</sequence>
<dbReference type="InterPro" id="IPR036388">
    <property type="entry name" value="WH-like_DNA-bd_sf"/>
</dbReference>
<protein>
    <submittedName>
        <fullName evidence="5">ArsR family transcriptional regulator</fullName>
    </submittedName>
</protein>
<dbReference type="CDD" id="cd00090">
    <property type="entry name" value="HTH_ARSR"/>
    <property type="match status" value="1"/>
</dbReference>
<evidence type="ECO:0000313" key="5">
    <source>
        <dbReference type="EMBL" id="HGH62008.1"/>
    </source>
</evidence>
<dbReference type="SUPFAM" id="SSF46785">
    <property type="entry name" value="Winged helix' DNA-binding domain"/>
    <property type="match status" value="1"/>
</dbReference>
<dbReference type="NCBIfam" id="NF033788">
    <property type="entry name" value="HTH_metalloreg"/>
    <property type="match status" value="1"/>
</dbReference>
<accession>A0A7C4AT53</accession>
<dbReference type="InterPro" id="IPR051081">
    <property type="entry name" value="HTH_MetalResp_TranReg"/>
</dbReference>
<proteinExistence type="predicted"/>
<dbReference type="PANTHER" id="PTHR33154:SF18">
    <property type="entry name" value="ARSENICAL RESISTANCE OPERON REPRESSOR"/>
    <property type="match status" value="1"/>
</dbReference>
<keyword evidence="1" id="KW-0805">Transcription regulation</keyword>
<keyword evidence="2" id="KW-0238">DNA-binding</keyword>
<organism evidence="5">
    <name type="scientific">Desulfomonile tiedjei</name>
    <dbReference type="NCBI Taxonomy" id="2358"/>
    <lineage>
        <taxon>Bacteria</taxon>
        <taxon>Pseudomonadati</taxon>
        <taxon>Thermodesulfobacteriota</taxon>
        <taxon>Desulfomonilia</taxon>
        <taxon>Desulfomonilales</taxon>
        <taxon>Desulfomonilaceae</taxon>
        <taxon>Desulfomonile</taxon>
    </lineage>
</organism>
<dbReference type="EMBL" id="DTGT01000393">
    <property type="protein sequence ID" value="HGH62008.1"/>
    <property type="molecule type" value="Genomic_DNA"/>
</dbReference>
<evidence type="ECO:0000256" key="2">
    <source>
        <dbReference type="ARBA" id="ARBA00023125"/>
    </source>
</evidence>
<dbReference type="PRINTS" id="PR00778">
    <property type="entry name" value="HTHARSR"/>
</dbReference>
<dbReference type="InterPro" id="IPR011991">
    <property type="entry name" value="ArsR-like_HTH"/>
</dbReference>
<evidence type="ECO:0000256" key="1">
    <source>
        <dbReference type="ARBA" id="ARBA00023015"/>
    </source>
</evidence>
<dbReference type="InterPro" id="IPR036390">
    <property type="entry name" value="WH_DNA-bd_sf"/>
</dbReference>
<feature type="domain" description="HTH arsR-type" evidence="4">
    <location>
        <begin position="6"/>
        <end position="100"/>
    </location>
</feature>
<dbReference type="Pfam" id="PF01022">
    <property type="entry name" value="HTH_5"/>
    <property type="match status" value="1"/>
</dbReference>
<evidence type="ECO:0000259" key="4">
    <source>
        <dbReference type="PROSITE" id="PS50987"/>
    </source>
</evidence>
<dbReference type="Gene3D" id="1.10.10.10">
    <property type="entry name" value="Winged helix-like DNA-binding domain superfamily/Winged helix DNA-binding domain"/>
    <property type="match status" value="1"/>
</dbReference>
<comment type="caution">
    <text evidence="5">The sequence shown here is derived from an EMBL/GenBank/DDBJ whole genome shotgun (WGS) entry which is preliminary data.</text>
</comment>
<dbReference type="InterPro" id="IPR001845">
    <property type="entry name" value="HTH_ArsR_DNA-bd_dom"/>
</dbReference>